<organism evidence="7 8">
    <name type="scientific">Pristionchus mayeri</name>
    <dbReference type="NCBI Taxonomy" id="1317129"/>
    <lineage>
        <taxon>Eukaryota</taxon>
        <taxon>Metazoa</taxon>
        <taxon>Ecdysozoa</taxon>
        <taxon>Nematoda</taxon>
        <taxon>Chromadorea</taxon>
        <taxon>Rhabditida</taxon>
        <taxon>Rhabditina</taxon>
        <taxon>Diplogasteromorpha</taxon>
        <taxon>Diplogasteroidea</taxon>
        <taxon>Neodiplogasteridae</taxon>
        <taxon>Pristionchus</taxon>
    </lineage>
</organism>
<keyword evidence="5" id="KW-0472">Membrane</keyword>
<dbReference type="GO" id="GO:0008970">
    <property type="term" value="F:phospholipase A1 activity"/>
    <property type="evidence" value="ECO:0007669"/>
    <property type="project" value="TreeGrafter"/>
</dbReference>
<gene>
    <name evidence="7" type="ORF">PMAYCL1PPCAC_26399</name>
</gene>
<dbReference type="InterPro" id="IPR051496">
    <property type="entry name" value="H-rev107_PLA/AT"/>
</dbReference>
<dbReference type="PANTHER" id="PTHR13943:SF77">
    <property type="entry name" value="LRAT DOMAIN-CONTAINING PROTEIN"/>
    <property type="match status" value="1"/>
</dbReference>
<name>A0AAN5I989_9BILA</name>
<keyword evidence="5" id="KW-1133">Transmembrane helix</keyword>
<keyword evidence="2" id="KW-0808">Transferase</keyword>
<evidence type="ECO:0000259" key="6">
    <source>
        <dbReference type="PROSITE" id="PS51934"/>
    </source>
</evidence>
<comment type="similarity">
    <text evidence="1">Belongs to the H-rev107 family.</text>
</comment>
<dbReference type="Gene3D" id="3.90.1720.10">
    <property type="entry name" value="endopeptidase domain like (from Nostoc punctiforme)"/>
    <property type="match status" value="1"/>
</dbReference>
<protein>
    <recommendedName>
        <fullName evidence="6">LRAT domain-containing protein</fullName>
    </recommendedName>
</protein>
<feature type="transmembrane region" description="Helical" evidence="5">
    <location>
        <begin position="215"/>
        <end position="236"/>
    </location>
</feature>
<keyword evidence="5" id="KW-0812">Transmembrane</keyword>
<comment type="caution">
    <text evidence="7">The sequence shown here is derived from an EMBL/GenBank/DDBJ whole genome shotgun (WGS) entry which is preliminary data.</text>
</comment>
<feature type="non-terminal residue" evidence="7">
    <location>
        <position position="1"/>
    </location>
</feature>
<dbReference type="InterPro" id="IPR007053">
    <property type="entry name" value="LRAT_dom"/>
</dbReference>
<sequence>FSKQNTTCHLNVPLLLPSQGSFRLLLSMMSHAHWRGMYTNWDCELALDIVEGRFPSKPHRGYFSIWINRLHRINRKDVKSEYLEWRELATILQPGDLIEFGRGMNSAGVLTRGTYQHWALFEGLKDGVPYVIHLTTTTTHGKGEVKSDLLEMASKGRPGRKNNGKDRTWRPLPVNQILQRARKKLETVNYHVLDNNCEHFVHSCKYGEAFSKQAFIAIFVCFWLILIPVPLIYSLPRLHDDSITTSNIIFFAIMPLVVVGLAAYLLYCFTTNRRLRSMSPKYFTCVAALATTMMIGTVVMFALFFASI</sequence>
<keyword evidence="3" id="KW-0378">Hydrolase</keyword>
<dbReference type="GO" id="GO:0004623">
    <property type="term" value="F:phospholipase A2 activity"/>
    <property type="evidence" value="ECO:0007669"/>
    <property type="project" value="TreeGrafter"/>
</dbReference>
<feature type="transmembrane region" description="Helical" evidence="5">
    <location>
        <begin position="248"/>
        <end position="270"/>
    </location>
</feature>
<dbReference type="GO" id="GO:0005737">
    <property type="term" value="C:cytoplasm"/>
    <property type="evidence" value="ECO:0007669"/>
    <property type="project" value="TreeGrafter"/>
</dbReference>
<dbReference type="EMBL" id="BTRK01000005">
    <property type="protein sequence ID" value="GMR56204.1"/>
    <property type="molecule type" value="Genomic_DNA"/>
</dbReference>
<evidence type="ECO:0000256" key="5">
    <source>
        <dbReference type="SAM" id="Phobius"/>
    </source>
</evidence>
<dbReference type="GO" id="GO:0016410">
    <property type="term" value="F:N-acyltransferase activity"/>
    <property type="evidence" value="ECO:0007669"/>
    <property type="project" value="TreeGrafter"/>
</dbReference>
<evidence type="ECO:0000313" key="7">
    <source>
        <dbReference type="EMBL" id="GMR56204.1"/>
    </source>
</evidence>
<dbReference type="Pfam" id="PF04970">
    <property type="entry name" value="LRAT"/>
    <property type="match status" value="1"/>
</dbReference>
<reference evidence="8" key="1">
    <citation type="submission" date="2022-10" db="EMBL/GenBank/DDBJ databases">
        <title>Genome assembly of Pristionchus species.</title>
        <authorList>
            <person name="Yoshida K."/>
            <person name="Sommer R.J."/>
        </authorList>
    </citation>
    <scope>NUCLEOTIDE SEQUENCE [LARGE SCALE GENOMIC DNA]</scope>
    <source>
        <strain evidence="8">RS5460</strain>
    </source>
</reference>
<evidence type="ECO:0000256" key="3">
    <source>
        <dbReference type="ARBA" id="ARBA00022801"/>
    </source>
</evidence>
<dbReference type="PANTHER" id="PTHR13943">
    <property type="entry name" value="HRAS-LIKE SUPPRESSOR - RELATED"/>
    <property type="match status" value="1"/>
</dbReference>
<dbReference type="AlphaFoldDB" id="A0AAN5I989"/>
<evidence type="ECO:0000256" key="2">
    <source>
        <dbReference type="ARBA" id="ARBA00022679"/>
    </source>
</evidence>
<feature type="transmembrane region" description="Helical" evidence="5">
    <location>
        <begin position="282"/>
        <end position="306"/>
    </location>
</feature>
<keyword evidence="4" id="KW-0443">Lipid metabolism</keyword>
<evidence type="ECO:0000256" key="1">
    <source>
        <dbReference type="ARBA" id="ARBA00007824"/>
    </source>
</evidence>
<dbReference type="PROSITE" id="PS51934">
    <property type="entry name" value="LRAT"/>
    <property type="match status" value="1"/>
</dbReference>
<evidence type="ECO:0000256" key="4">
    <source>
        <dbReference type="ARBA" id="ARBA00023098"/>
    </source>
</evidence>
<keyword evidence="8" id="KW-1185">Reference proteome</keyword>
<feature type="domain" description="LRAT" evidence="6">
    <location>
        <begin position="107"/>
        <end position="213"/>
    </location>
</feature>
<accession>A0AAN5I989</accession>
<evidence type="ECO:0000313" key="8">
    <source>
        <dbReference type="Proteomes" id="UP001328107"/>
    </source>
</evidence>
<proteinExistence type="inferred from homology"/>
<dbReference type="Proteomes" id="UP001328107">
    <property type="component" value="Unassembled WGS sequence"/>
</dbReference>
<dbReference type="GO" id="GO:0070292">
    <property type="term" value="P:N-acylphosphatidylethanolamine metabolic process"/>
    <property type="evidence" value="ECO:0007669"/>
    <property type="project" value="TreeGrafter"/>
</dbReference>